<reference evidence="2" key="1">
    <citation type="journal article" date="2014" name="Front. Microbiol.">
        <title>High frequency of phylogenetically diverse reductive dehalogenase-homologous genes in deep subseafloor sedimentary metagenomes.</title>
        <authorList>
            <person name="Kawai M."/>
            <person name="Futagami T."/>
            <person name="Toyoda A."/>
            <person name="Takaki Y."/>
            <person name="Nishi S."/>
            <person name="Hori S."/>
            <person name="Arai W."/>
            <person name="Tsubouchi T."/>
            <person name="Morono Y."/>
            <person name="Uchiyama I."/>
            <person name="Ito T."/>
            <person name="Fujiyama A."/>
            <person name="Inagaki F."/>
            <person name="Takami H."/>
        </authorList>
    </citation>
    <scope>NUCLEOTIDE SEQUENCE</scope>
    <source>
        <strain evidence="2">Expedition CK06-06</strain>
    </source>
</reference>
<evidence type="ECO:0000313" key="2">
    <source>
        <dbReference type="EMBL" id="GAG06310.1"/>
    </source>
</evidence>
<accession>X0UKZ6</accession>
<dbReference type="Pfam" id="PF12684">
    <property type="entry name" value="DUF3799"/>
    <property type="match status" value="1"/>
</dbReference>
<dbReference type="EMBL" id="BARS01025628">
    <property type="protein sequence ID" value="GAG06310.1"/>
    <property type="molecule type" value="Genomic_DNA"/>
</dbReference>
<name>X0UKZ6_9ZZZZ</name>
<dbReference type="AlphaFoldDB" id="X0UKZ6"/>
<feature type="domain" description="Putative exodeoxyribonuclease 8 PDDEXK-like" evidence="1">
    <location>
        <begin position="44"/>
        <end position="200"/>
    </location>
</feature>
<dbReference type="InterPro" id="IPR011604">
    <property type="entry name" value="PDDEXK-like_dom_sf"/>
</dbReference>
<organism evidence="2">
    <name type="scientific">marine sediment metagenome</name>
    <dbReference type="NCBI Taxonomy" id="412755"/>
    <lineage>
        <taxon>unclassified sequences</taxon>
        <taxon>metagenomes</taxon>
        <taxon>ecological metagenomes</taxon>
    </lineage>
</organism>
<sequence>DVAGRLKVFHDLKEGSVKSSLDYFAVTKLCLPIDTFIEQKFGKEKSQKLKEIMAQGNRIHAIVQNWLKRHKDYCGSEATLDGRLIGIPARGRVDGRINEIIIEIKSIKELPEKTKDIIEKYPQYIEQVAFYSVIDPLAPKENYLVFVTKEYPYTIKSFKLSVLNPEAIKNILKKRIYLLREILEGKKDPKILGKCRYCYEEDCSVKKEGKCSLFDLEPLECEIKDYVELVEDMNFSSEIENLKKKYGKDYKFYPAYYILCPRQYCLK</sequence>
<feature type="non-terminal residue" evidence="2">
    <location>
        <position position="1"/>
    </location>
</feature>
<gene>
    <name evidence="2" type="ORF">S01H1_40471</name>
</gene>
<protein>
    <recommendedName>
        <fullName evidence="1">Putative exodeoxyribonuclease 8 PDDEXK-like domain-containing protein</fullName>
    </recommendedName>
</protein>
<evidence type="ECO:0000259" key="1">
    <source>
        <dbReference type="Pfam" id="PF12684"/>
    </source>
</evidence>
<proteinExistence type="predicted"/>
<dbReference type="InterPro" id="IPR024432">
    <property type="entry name" value="Put_RecE_PDDEXK-like_dom"/>
</dbReference>
<dbReference type="Gene3D" id="3.90.320.10">
    <property type="match status" value="1"/>
</dbReference>
<comment type="caution">
    <text evidence="2">The sequence shown here is derived from an EMBL/GenBank/DDBJ whole genome shotgun (WGS) entry which is preliminary data.</text>
</comment>
<feature type="non-terminal residue" evidence="2">
    <location>
        <position position="267"/>
    </location>
</feature>